<evidence type="ECO:0000313" key="2">
    <source>
        <dbReference type="EMBL" id="EDP42254.1"/>
    </source>
</evidence>
<dbReference type="STRING" id="425265.A8Q9L5"/>
<sequence>MPIASSVSHEHSVLSASELNKLEAQVLRAEFANRPDAQALRRELESARKKIVSIAPSERVEPVPVIDGFGRMYDIGSRSSSEATIQAESLRSSKRPKFESDAPDDVSLSDLVRQERFTAGRADQKDYDMMLSQQIAGDRAFVNDTDYLDDEAQRFARKRMRDDAMKRQFAIQGTCIYRTGLENVVFSQWAYTC</sequence>
<feature type="region of interest" description="Disordered" evidence="1">
    <location>
        <begin position="84"/>
        <end position="104"/>
    </location>
</feature>
<dbReference type="VEuPathDB" id="FungiDB:MGL_3503"/>
<keyword evidence="3" id="KW-1185">Reference proteome</keyword>
<dbReference type="RefSeq" id="XP_001729468.1">
    <property type="nucleotide sequence ID" value="XM_001729416.1"/>
</dbReference>
<proteinExistence type="predicted"/>
<dbReference type="Proteomes" id="UP000008837">
    <property type="component" value="Unassembled WGS sequence"/>
</dbReference>
<dbReference type="AlphaFoldDB" id="A8Q9L5"/>
<reference evidence="2 3" key="1">
    <citation type="journal article" date="2007" name="Proc. Natl. Acad. Sci. U.S.A.">
        <title>Dandruff-associated Malassezia genomes reveal convergent and divergent virulence traits shared with plant and human fungal pathogens.</title>
        <authorList>
            <person name="Xu J."/>
            <person name="Saunders C.W."/>
            <person name="Hu P."/>
            <person name="Grant R.A."/>
            <person name="Boekhout T."/>
            <person name="Kuramae E.E."/>
            <person name="Kronstad J.W."/>
            <person name="Deangelis Y.M."/>
            <person name="Reeder N.L."/>
            <person name="Johnstone K.R."/>
            <person name="Leland M."/>
            <person name="Fieno A.M."/>
            <person name="Begley W.M."/>
            <person name="Sun Y."/>
            <person name="Lacey M.P."/>
            <person name="Chaudhary T."/>
            <person name="Keough T."/>
            <person name="Chu L."/>
            <person name="Sears R."/>
            <person name="Yuan B."/>
            <person name="Dawson T.L.Jr."/>
        </authorList>
    </citation>
    <scope>NUCLEOTIDE SEQUENCE [LARGE SCALE GENOMIC DNA]</scope>
    <source>
        <strain evidence="3">ATCC MYA-4612 / CBS 7966</strain>
    </source>
</reference>
<evidence type="ECO:0000256" key="1">
    <source>
        <dbReference type="SAM" id="MobiDB-lite"/>
    </source>
</evidence>
<accession>A8Q9L5</accession>
<gene>
    <name evidence="2" type="ORF">MGL_3503</name>
</gene>
<dbReference type="InParanoid" id="A8Q9L5"/>
<dbReference type="EMBL" id="AAYY01000013">
    <property type="protein sequence ID" value="EDP42254.1"/>
    <property type="molecule type" value="Genomic_DNA"/>
</dbReference>
<protein>
    <submittedName>
        <fullName evidence="2">Uncharacterized protein</fullName>
    </submittedName>
</protein>
<name>A8Q9L5_MALGO</name>
<organism evidence="2 3">
    <name type="scientific">Malassezia globosa (strain ATCC MYA-4612 / CBS 7966)</name>
    <name type="common">Dandruff-associated fungus</name>
    <dbReference type="NCBI Taxonomy" id="425265"/>
    <lineage>
        <taxon>Eukaryota</taxon>
        <taxon>Fungi</taxon>
        <taxon>Dikarya</taxon>
        <taxon>Basidiomycota</taxon>
        <taxon>Ustilaginomycotina</taxon>
        <taxon>Malasseziomycetes</taxon>
        <taxon>Malasseziales</taxon>
        <taxon>Malasseziaceae</taxon>
        <taxon>Malassezia</taxon>
    </lineage>
</organism>
<dbReference type="KEGG" id="mgl:MGL_3503"/>
<comment type="caution">
    <text evidence="2">The sequence shown here is derived from an EMBL/GenBank/DDBJ whole genome shotgun (WGS) entry which is preliminary data.</text>
</comment>
<dbReference type="GeneID" id="5853775"/>
<dbReference type="OrthoDB" id="2113965at2759"/>
<evidence type="ECO:0000313" key="3">
    <source>
        <dbReference type="Proteomes" id="UP000008837"/>
    </source>
</evidence>